<dbReference type="GO" id="GO:0072330">
    <property type="term" value="P:monocarboxylic acid biosynthetic process"/>
    <property type="evidence" value="ECO:0007669"/>
    <property type="project" value="UniProtKB-ARBA"/>
</dbReference>
<reference evidence="4" key="1">
    <citation type="submission" date="2022-12" db="EMBL/GenBank/DDBJ databases">
        <authorList>
            <person name="Petersen C."/>
        </authorList>
    </citation>
    <scope>NUCLEOTIDE SEQUENCE</scope>
    <source>
        <strain evidence="4">IBT 17660</strain>
    </source>
</reference>
<dbReference type="Pfam" id="PF00135">
    <property type="entry name" value="COesterase"/>
    <property type="match status" value="1"/>
</dbReference>
<comment type="similarity">
    <text evidence="1">Belongs to the type-B carboxylesterase/lipase family.</text>
</comment>
<dbReference type="GO" id="GO:0017000">
    <property type="term" value="P:antibiotic biosynthetic process"/>
    <property type="evidence" value="ECO:0007669"/>
    <property type="project" value="UniProtKB-ARBA"/>
</dbReference>
<dbReference type="SUPFAM" id="SSF53474">
    <property type="entry name" value="alpha/beta-Hydrolases"/>
    <property type="match status" value="1"/>
</dbReference>
<dbReference type="EMBL" id="JAPWDO010000003">
    <property type="protein sequence ID" value="KAJ5477732.1"/>
    <property type="molecule type" value="Genomic_DNA"/>
</dbReference>
<evidence type="ECO:0000313" key="4">
    <source>
        <dbReference type="EMBL" id="KAJ5477732.1"/>
    </source>
</evidence>
<evidence type="ECO:0000256" key="1">
    <source>
        <dbReference type="ARBA" id="ARBA00005964"/>
    </source>
</evidence>
<gene>
    <name evidence="4" type="ORF">N7530_003241</name>
</gene>
<dbReference type="InterPro" id="IPR002018">
    <property type="entry name" value="CarbesteraseB"/>
</dbReference>
<evidence type="ECO:0000313" key="5">
    <source>
        <dbReference type="Proteomes" id="UP001147760"/>
    </source>
</evidence>
<dbReference type="Proteomes" id="UP001147760">
    <property type="component" value="Unassembled WGS sequence"/>
</dbReference>
<evidence type="ECO:0000259" key="3">
    <source>
        <dbReference type="Pfam" id="PF00135"/>
    </source>
</evidence>
<evidence type="ECO:0000256" key="2">
    <source>
        <dbReference type="ARBA" id="ARBA00022801"/>
    </source>
</evidence>
<keyword evidence="5" id="KW-1185">Reference proteome</keyword>
<organism evidence="4 5">
    <name type="scientific">Penicillium desertorum</name>
    <dbReference type="NCBI Taxonomy" id="1303715"/>
    <lineage>
        <taxon>Eukaryota</taxon>
        <taxon>Fungi</taxon>
        <taxon>Dikarya</taxon>
        <taxon>Ascomycota</taxon>
        <taxon>Pezizomycotina</taxon>
        <taxon>Eurotiomycetes</taxon>
        <taxon>Eurotiomycetidae</taxon>
        <taxon>Eurotiales</taxon>
        <taxon>Aspergillaceae</taxon>
        <taxon>Penicillium</taxon>
    </lineage>
</organism>
<sequence>MGAVFDSVHDITYHGSFSSAGIEHFHNIFYALEPSGSRRFAPPVPVEHVAGTVIDATTPGAWCPQGLGDILPFASRVTNISENCLSLRTTRSRGVKSGDKIPVVVYLHGGGHALGSGEEILYKSDGFVGQAMRDDQPVIFVAIKYRLGLVPC</sequence>
<dbReference type="PANTHER" id="PTHR43142">
    <property type="entry name" value="CARBOXYLIC ESTER HYDROLASE"/>
    <property type="match status" value="1"/>
</dbReference>
<reference evidence="4" key="2">
    <citation type="journal article" date="2023" name="IMA Fungus">
        <title>Comparative genomic study of the Penicillium genus elucidates a diverse pangenome and 15 lateral gene transfer events.</title>
        <authorList>
            <person name="Petersen C."/>
            <person name="Sorensen T."/>
            <person name="Nielsen M.R."/>
            <person name="Sondergaard T.E."/>
            <person name="Sorensen J.L."/>
            <person name="Fitzpatrick D.A."/>
            <person name="Frisvad J.C."/>
            <person name="Nielsen K.L."/>
        </authorList>
    </citation>
    <scope>NUCLEOTIDE SEQUENCE</scope>
    <source>
        <strain evidence="4">IBT 17660</strain>
    </source>
</reference>
<comment type="caution">
    <text evidence="4">The sequence shown here is derived from an EMBL/GenBank/DDBJ whole genome shotgun (WGS) entry which is preliminary data.</text>
</comment>
<name>A0A9W9WW24_9EURO</name>
<dbReference type="InterPro" id="IPR029058">
    <property type="entry name" value="AB_hydrolase_fold"/>
</dbReference>
<dbReference type="PANTHER" id="PTHR43142:SF1">
    <property type="entry name" value="CARBOXYLIC ESTER HYDROLASE"/>
    <property type="match status" value="1"/>
</dbReference>
<keyword evidence="2" id="KW-0378">Hydrolase</keyword>
<proteinExistence type="inferred from homology"/>
<feature type="domain" description="Carboxylesterase type B" evidence="3">
    <location>
        <begin position="20"/>
        <end position="149"/>
    </location>
</feature>
<dbReference type="AlphaFoldDB" id="A0A9W9WW24"/>
<dbReference type="OrthoDB" id="408631at2759"/>
<dbReference type="GO" id="GO:0016787">
    <property type="term" value="F:hydrolase activity"/>
    <property type="evidence" value="ECO:0007669"/>
    <property type="project" value="UniProtKB-KW"/>
</dbReference>
<protein>
    <submittedName>
        <fullName evidence="4">Alpha/beta-hydrolase</fullName>
    </submittedName>
</protein>
<accession>A0A9W9WW24</accession>
<dbReference type="Gene3D" id="3.40.50.1820">
    <property type="entry name" value="alpha/beta hydrolase"/>
    <property type="match status" value="1"/>
</dbReference>